<protein>
    <recommendedName>
        <fullName evidence="4">Integral membrane protein</fullName>
    </recommendedName>
</protein>
<keyword evidence="1" id="KW-0472">Membrane</keyword>
<feature type="transmembrane region" description="Helical" evidence="1">
    <location>
        <begin position="215"/>
        <end position="237"/>
    </location>
</feature>
<evidence type="ECO:0000313" key="3">
    <source>
        <dbReference type="Proteomes" id="UP001597399"/>
    </source>
</evidence>
<evidence type="ECO:0000256" key="1">
    <source>
        <dbReference type="SAM" id="Phobius"/>
    </source>
</evidence>
<feature type="transmembrane region" description="Helical" evidence="1">
    <location>
        <begin position="6"/>
        <end position="38"/>
    </location>
</feature>
<evidence type="ECO:0000313" key="2">
    <source>
        <dbReference type="EMBL" id="MFD2694642.1"/>
    </source>
</evidence>
<keyword evidence="3" id="KW-1185">Reference proteome</keyword>
<organism evidence="2 3">
    <name type="scientific">Sporolactobacillus shoreicorticis</name>
    <dbReference type="NCBI Taxonomy" id="1923877"/>
    <lineage>
        <taxon>Bacteria</taxon>
        <taxon>Bacillati</taxon>
        <taxon>Bacillota</taxon>
        <taxon>Bacilli</taxon>
        <taxon>Bacillales</taxon>
        <taxon>Sporolactobacillaceae</taxon>
        <taxon>Sporolactobacillus</taxon>
    </lineage>
</organism>
<evidence type="ECO:0008006" key="4">
    <source>
        <dbReference type="Google" id="ProtNLM"/>
    </source>
</evidence>
<dbReference type="Proteomes" id="UP001597399">
    <property type="component" value="Unassembled WGS sequence"/>
</dbReference>
<reference evidence="3" key="1">
    <citation type="journal article" date="2019" name="Int. J. Syst. Evol. Microbiol.">
        <title>The Global Catalogue of Microorganisms (GCM) 10K type strain sequencing project: providing services to taxonomists for standard genome sequencing and annotation.</title>
        <authorList>
            <consortium name="The Broad Institute Genomics Platform"/>
            <consortium name="The Broad Institute Genome Sequencing Center for Infectious Disease"/>
            <person name="Wu L."/>
            <person name="Ma J."/>
        </authorList>
    </citation>
    <scope>NUCLEOTIDE SEQUENCE [LARGE SCALE GENOMIC DNA]</scope>
    <source>
        <strain evidence="3">TISTR 2466</strain>
    </source>
</reference>
<keyword evidence="1" id="KW-0812">Transmembrane</keyword>
<dbReference type="EMBL" id="JBHUMQ010000029">
    <property type="protein sequence ID" value="MFD2694642.1"/>
    <property type="molecule type" value="Genomic_DNA"/>
</dbReference>
<name>A0ABW5S6V3_9BACL</name>
<gene>
    <name evidence="2" type="ORF">ACFSUE_13560</name>
</gene>
<proteinExistence type="predicted"/>
<keyword evidence="1" id="KW-1133">Transmembrane helix</keyword>
<feature type="transmembrane region" description="Helical" evidence="1">
    <location>
        <begin position="186"/>
        <end position="203"/>
    </location>
</feature>
<feature type="transmembrane region" description="Helical" evidence="1">
    <location>
        <begin position="115"/>
        <end position="136"/>
    </location>
</feature>
<sequence length="279" mass="31101">MGEETWMTIVLRIIGMTCVQFISLIGALIIGGFILGFLERQANGRMIHVFGMKGIYYTAWLGTPIHELSHAVMCLIFRHRVTEIKLLQAVDSDGTMGYVRHAYNPNSLYQRIGNLFIGVAPLIGGSLVIALCAKWVTDGASPALFDWSHARRLFSFFDLPSWEVLGKTILRIFQGLFTVSNYSHPVFWLFVLIALCVSSRMSLSSEDIRGAGSGAGALFGLLLVTNATSVLLDPALHTQITYWIGRFNFLLMVMLSLSVLFSLFVFLISHLLFLMVGRR</sequence>
<dbReference type="RefSeq" id="WP_253065253.1">
    <property type="nucleotide sequence ID" value="NZ_JAMXWM010000040.1"/>
</dbReference>
<feature type="transmembrane region" description="Helical" evidence="1">
    <location>
        <begin position="249"/>
        <end position="276"/>
    </location>
</feature>
<comment type="caution">
    <text evidence="2">The sequence shown here is derived from an EMBL/GenBank/DDBJ whole genome shotgun (WGS) entry which is preliminary data.</text>
</comment>
<accession>A0ABW5S6V3</accession>